<gene>
    <name evidence="4" type="ORF">J2S74_001457</name>
</gene>
<organism evidence="4 5">
    <name type="scientific">Evansella vedderi</name>
    <dbReference type="NCBI Taxonomy" id="38282"/>
    <lineage>
        <taxon>Bacteria</taxon>
        <taxon>Bacillati</taxon>
        <taxon>Bacillota</taxon>
        <taxon>Bacilli</taxon>
        <taxon>Bacillales</taxon>
        <taxon>Bacillaceae</taxon>
        <taxon>Evansella</taxon>
    </lineage>
</organism>
<keyword evidence="2" id="KW-0812">Transmembrane</keyword>
<keyword evidence="5" id="KW-1185">Reference proteome</keyword>
<feature type="transmembrane region" description="Helical" evidence="2">
    <location>
        <begin position="37"/>
        <end position="53"/>
    </location>
</feature>
<feature type="transmembrane region" description="Helical" evidence="2">
    <location>
        <begin position="143"/>
        <end position="162"/>
    </location>
</feature>
<sequence>MDKKQSSITHLFIYALAFLILWEWLRPIPTITDTGHIEVFVSFALFSCVLIYLRISPFLIIPTILLGSIYGLHYIFHEGPFLSRGGGLETLRFFLSDSWYNIRLIFTWDLALLTDFFRTFLLFMLLALICYLLYFWIFHTKKIFFFLLSTVIYITVLDTFTPVDASMAIIRIIVIGFFIVTLLQMLKIQEEEKAIGKRNKTYISSAWMYTLIFMIVVATSVGYGAPKFDPQWEDPVPVFRHYVLGEEMPGTGGSVRRVGYGENDDRLGGGFVQDFSTVFYAETESASYWRGESKYEYTGHGWVSEPALTESHSLFDENEIDYYLFTDNVETEEREVLITMESGVGFNHLFYPGQLIGLDVESVNYSVPGQSGELPLITFFTDRVAGKVIAHTEDRDDYVVLNEYRLTYQEASFSLNALRRGGDDPESIRERYLQLPEDLPDRVVELAEEIVADYDNRYDMVVAVEQYFSSNDFEYQTVDVPIPEEGQDYVDQFLFETQYGYCDNFSTAMAVLLRAVDIPTRWVKGFTPGEEIERLPNGTIRYEISNNNAHSWVEVYFPEVGWVPFEPTQGFNNNVEFYEEEEEIEENNTSEDNYEDNERELPDSESPEYEQDMGDLEEESGIGSNNDRNNLNFSLSVDFTWKHAVISLIVLGMVMLVYRKINILQNGYFLLHYRLLGKDERFKTAYQRLLWILDNEGIYREDGETLREYAIRVDKILGSNGMKNLTNTYEKIYYGAQLADGEWKKQQKDWEELVRLLNS</sequence>
<dbReference type="InterPro" id="IPR052901">
    <property type="entry name" value="Bact_TGase-like"/>
</dbReference>
<evidence type="ECO:0000313" key="5">
    <source>
        <dbReference type="Proteomes" id="UP001230005"/>
    </source>
</evidence>
<dbReference type="Proteomes" id="UP001230005">
    <property type="component" value="Unassembled WGS sequence"/>
</dbReference>
<feature type="transmembrane region" description="Helical" evidence="2">
    <location>
        <begin position="7"/>
        <end position="25"/>
    </location>
</feature>
<feature type="domain" description="Transglutaminase-like" evidence="3">
    <location>
        <begin position="494"/>
        <end position="569"/>
    </location>
</feature>
<dbReference type="InterPro" id="IPR002931">
    <property type="entry name" value="Transglutaminase-like"/>
</dbReference>
<accession>A0ABT9ZS80</accession>
<evidence type="ECO:0000256" key="1">
    <source>
        <dbReference type="SAM" id="MobiDB-lite"/>
    </source>
</evidence>
<feature type="transmembrane region" description="Helical" evidence="2">
    <location>
        <begin position="206"/>
        <end position="225"/>
    </location>
</feature>
<dbReference type="SMART" id="SM00460">
    <property type="entry name" value="TGc"/>
    <property type="match status" value="1"/>
</dbReference>
<dbReference type="Pfam" id="PF01841">
    <property type="entry name" value="Transglut_core"/>
    <property type="match status" value="1"/>
</dbReference>
<protein>
    <submittedName>
        <fullName evidence="4">Transglutaminase-like putative cysteine protease</fullName>
    </submittedName>
</protein>
<comment type="caution">
    <text evidence="4">The sequence shown here is derived from an EMBL/GenBank/DDBJ whole genome shotgun (WGS) entry which is preliminary data.</text>
</comment>
<dbReference type="EMBL" id="JAUSUG010000004">
    <property type="protein sequence ID" value="MDQ0254084.1"/>
    <property type="molecule type" value="Genomic_DNA"/>
</dbReference>
<feature type="compositionally biased region" description="Acidic residues" evidence="1">
    <location>
        <begin position="579"/>
        <end position="620"/>
    </location>
</feature>
<keyword evidence="2" id="KW-1133">Transmembrane helix</keyword>
<keyword evidence="2" id="KW-0472">Membrane</keyword>
<dbReference type="SUPFAM" id="SSF54001">
    <property type="entry name" value="Cysteine proteinases"/>
    <property type="match status" value="1"/>
</dbReference>
<name>A0ABT9ZS80_9BACI</name>
<dbReference type="Gene3D" id="3.10.620.30">
    <property type="match status" value="1"/>
</dbReference>
<dbReference type="InterPro" id="IPR038765">
    <property type="entry name" value="Papain-like_cys_pep_sf"/>
</dbReference>
<evidence type="ECO:0000313" key="4">
    <source>
        <dbReference type="EMBL" id="MDQ0254084.1"/>
    </source>
</evidence>
<dbReference type="InterPro" id="IPR025403">
    <property type="entry name" value="TgpA-like_C"/>
</dbReference>
<evidence type="ECO:0000259" key="3">
    <source>
        <dbReference type="SMART" id="SM00460"/>
    </source>
</evidence>
<dbReference type="PANTHER" id="PTHR42736:SF1">
    <property type="entry name" value="PROTEIN-GLUTAMINE GAMMA-GLUTAMYLTRANSFERASE"/>
    <property type="match status" value="1"/>
</dbReference>
<dbReference type="Pfam" id="PF13559">
    <property type="entry name" value="DUF4129"/>
    <property type="match status" value="1"/>
</dbReference>
<feature type="region of interest" description="Disordered" evidence="1">
    <location>
        <begin position="579"/>
        <end position="625"/>
    </location>
</feature>
<dbReference type="PANTHER" id="PTHR42736">
    <property type="entry name" value="PROTEIN-GLUTAMINE GAMMA-GLUTAMYLTRANSFERASE"/>
    <property type="match status" value="1"/>
</dbReference>
<proteinExistence type="predicted"/>
<feature type="transmembrane region" description="Helical" evidence="2">
    <location>
        <begin position="168"/>
        <end position="186"/>
    </location>
</feature>
<feature type="transmembrane region" description="Helical" evidence="2">
    <location>
        <begin position="58"/>
        <end position="76"/>
    </location>
</feature>
<evidence type="ECO:0000256" key="2">
    <source>
        <dbReference type="SAM" id="Phobius"/>
    </source>
</evidence>
<dbReference type="RefSeq" id="WP_307323545.1">
    <property type="nucleotide sequence ID" value="NZ_JAUSUG010000004.1"/>
</dbReference>
<reference evidence="4 5" key="1">
    <citation type="submission" date="2023-07" db="EMBL/GenBank/DDBJ databases">
        <title>Genomic Encyclopedia of Type Strains, Phase IV (KMG-IV): sequencing the most valuable type-strain genomes for metagenomic binning, comparative biology and taxonomic classification.</title>
        <authorList>
            <person name="Goeker M."/>
        </authorList>
    </citation>
    <scope>NUCLEOTIDE SEQUENCE [LARGE SCALE GENOMIC DNA]</scope>
    <source>
        <strain evidence="4 5">DSM 9768</strain>
    </source>
</reference>
<feature type="transmembrane region" description="Helical" evidence="2">
    <location>
        <begin position="116"/>
        <end position="136"/>
    </location>
</feature>